<dbReference type="EMBL" id="CP182909">
    <property type="protein sequence ID" value="XPM63277.1"/>
    <property type="molecule type" value="Genomic_DNA"/>
</dbReference>
<reference evidence="1 2" key="1">
    <citation type="journal article" date="2016" name="Genome Announc.">
        <title>Draft Genome Sequence of the Thermotolerant Cyanobacterium Desertifilum sp. IPPAS B-1220.</title>
        <authorList>
            <person name="Mironov K.S."/>
            <person name="Sinetova M.A."/>
            <person name="Bolatkhan K."/>
            <person name="Zayadan B.K."/>
            <person name="Ustinova V.V."/>
            <person name="Kupriyanova E.V."/>
            <person name="Skrypnik A.N."/>
            <person name="Gogoleva N.E."/>
            <person name="Gogolev Y.V."/>
            <person name="Los D.A."/>
        </authorList>
    </citation>
    <scope>NUCLEOTIDE SEQUENCE [LARGE SCALE GENOMIC DNA]</scope>
    <source>
        <strain evidence="1 2">IPPAS B-1220</strain>
    </source>
</reference>
<name>A0ACD5GRN4_9CYAN</name>
<keyword evidence="2" id="KW-1185">Reference proteome</keyword>
<organism evidence="1 2">
    <name type="scientific">Desertifilum tharense IPPAS B-1220</name>
    <dbReference type="NCBI Taxonomy" id="1781255"/>
    <lineage>
        <taxon>Bacteria</taxon>
        <taxon>Bacillati</taxon>
        <taxon>Cyanobacteriota</taxon>
        <taxon>Cyanophyceae</taxon>
        <taxon>Desertifilales</taxon>
        <taxon>Desertifilaceae</taxon>
        <taxon>Desertifilum</taxon>
    </lineage>
</organism>
<evidence type="ECO:0000313" key="2">
    <source>
        <dbReference type="Proteomes" id="UP000095472"/>
    </source>
</evidence>
<protein>
    <submittedName>
        <fullName evidence="1">Uncharacterized protein</fullName>
    </submittedName>
</protein>
<dbReference type="Proteomes" id="UP000095472">
    <property type="component" value="Chromosome"/>
</dbReference>
<gene>
    <name evidence="1" type="ORF">BH720_028555</name>
</gene>
<proteinExistence type="predicted"/>
<evidence type="ECO:0000313" key="1">
    <source>
        <dbReference type="EMBL" id="XPM63277.1"/>
    </source>
</evidence>
<sequence length="81" mass="8970">MVCKRRNSAHCYVPRTTQQHSALFSPTSPPSSHSALSTQHSALLPLPAIEQQSENRPANICKTSTNPKASLRIYVRRTLSL</sequence>
<accession>A0ACD5GRN4</accession>